<evidence type="ECO:0000313" key="7">
    <source>
        <dbReference type="EMBL" id="HIU28223.1"/>
    </source>
</evidence>
<proteinExistence type="inferred from homology"/>
<comment type="cofactor">
    <cofactor evidence="1">
        <name>pyridoxal 5'-phosphate</name>
        <dbReference type="ChEBI" id="CHEBI:597326"/>
    </cofactor>
</comment>
<dbReference type="NCBIfam" id="TIGR04350">
    <property type="entry name" value="C_S_lyase_PatB"/>
    <property type="match status" value="1"/>
</dbReference>
<dbReference type="SUPFAM" id="SSF53383">
    <property type="entry name" value="PLP-dependent transferases"/>
    <property type="match status" value="1"/>
</dbReference>
<dbReference type="InterPro" id="IPR027619">
    <property type="entry name" value="C-S_lyase_PatB-like"/>
</dbReference>
<dbReference type="EMBL" id="DVMO01000111">
    <property type="protein sequence ID" value="HIU28223.1"/>
    <property type="molecule type" value="Genomic_DNA"/>
</dbReference>
<reference evidence="7" key="2">
    <citation type="journal article" date="2021" name="PeerJ">
        <title>Extensive microbial diversity within the chicken gut microbiome revealed by metagenomics and culture.</title>
        <authorList>
            <person name="Gilroy R."/>
            <person name="Ravi A."/>
            <person name="Getino M."/>
            <person name="Pursley I."/>
            <person name="Horton D.L."/>
            <person name="Alikhan N.F."/>
            <person name="Baker D."/>
            <person name="Gharbi K."/>
            <person name="Hall N."/>
            <person name="Watson M."/>
            <person name="Adriaenssens E.M."/>
            <person name="Foster-Nyarko E."/>
            <person name="Jarju S."/>
            <person name="Secka A."/>
            <person name="Antonio M."/>
            <person name="Oren A."/>
            <person name="Chaudhuri R.R."/>
            <person name="La Ragione R."/>
            <person name="Hildebrand F."/>
            <person name="Pallen M.J."/>
        </authorList>
    </citation>
    <scope>NUCLEOTIDE SEQUENCE</scope>
    <source>
        <strain evidence="7">11300</strain>
    </source>
</reference>
<dbReference type="InterPro" id="IPR004839">
    <property type="entry name" value="Aminotransferase_I/II_large"/>
</dbReference>
<dbReference type="PANTHER" id="PTHR43525">
    <property type="entry name" value="PROTEIN MALY"/>
    <property type="match status" value="1"/>
</dbReference>
<evidence type="ECO:0000256" key="1">
    <source>
        <dbReference type="ARBA" id="ARBA00001933"/>
    </source>
</evidence>
<dbReference type="GO" id="GO:0047804">
    <property type="term" value="F:cysteine-S-conjugate beta-lyase activity"/>
    <property type="evidence" value="ECO:0007669"/>
    <property type="project" value="UniProtKB-EC"/>
</dbReference>
<evidence type="ECO:0000256" key="4">
    <source>
        <dbReference type="ARBA" id="ARBA00023239"/>
    </source>
</evidence>
<gene>
    <name evidence="7" type="ORF">IAD16_07590</name>
</gene>
<dbReference type="Pfam" id="PF00155">
    <property type="entry name" value="Aminotran_1_2"/>
    <property type="match status" value="1"/>
</dbReference>
<evidence type="ECO:0000259" key="6">
    <source>
        <dbReference type="Pfam" id="PF00155"/>
    </source>
</evidence>
<dbReference type="GO" id="GO:0030170">
    <property type="term" value="F:pyridoxal phosphate binding"/>
    <property type="evidence" value="ECO:0007669"/>
    <property type="project" value="InterPro"/>
</dbReference>
<dbReference type="InterPro" id="IPR015422">
    <property type="entry name" value="PyrdxlP-dep_Trfase_small"/>
</dbReference>
<evidence type="ECO:0000256" key="3">
    <source>
        <dbReference type="ARBA" id="ARBA00022898"/>
    </source>
</evidence>
<keyword evidence="3" id="KW-0663">Pyridoxal phosphate</keyword>
<protein>
    <recommendedName>
        <fullName evidence="2">cysteine-S-conjugate beta-lyase</fullName>
        <ecNumber evidence="2">4.4.1.13</ecNumber>
    </recommendedName>
</protein>
<organism evidence="7 8">
    <name type="scientific">Candidatus Fimisoma avicola</name>
    <dbReference type="NCBI Taxonomy" id="2840826"/>
    <lineage>
        <taxon>Bacteria</taxon>
        <taxon>Bacillati</taxon>
        <taxon>Bacillota</taxon>
        <taxon>Clostridia</taxon>
        <taxon>Eubacteriales</taxon>
        <taxon>Candidatus Fimisoma</taxon>
    </lineage>
</organism>
<dbReference type="AlphaFoldDB" id="A0A9D1L9I2"/>
<dbReference type="Proteomes" id="UP000824091">
    <property type="component" value="Unassembled WGS sequence"/>
</dbReference>
<comment type="caution">
    <text evidence="7">The sequence shown here is derived from an EMBL/GenBank/DDBJ whole genome shotgun (WGS) entry which is preliminary data.</text>
</comment>
<accession>A0A9D1L9I2</accession>
<sequence>MKYDFDEIIDRTNTNSENVDGWRPYIFKCGPEKKFPYADDEFVRMWVADMEFAVAPEIRQAIIDRVNRKILGYTIVSDNGYYEALLKWCKDRYDWSFDKDELVFSPGVIPALYQLVEDLVAKDEKVLTMTPAYGFFLHSCEYNNVELVMSPLKKENGRFEIDFEDLEKKAADPKVRLLMLCNPHNPAGRIWTEDELKRIAAIVEKNDLWVVSDEIHCDLIRTGLRHIPMGKIMPDYDKLITTMSASKTFNLAGMLFSNIIIRSNEERQRFQDRDKNIGAANPLSIAAHKAAYEHGAQWLEELKAYIDDNFRMVDEFLGENIPDAVFTIPEATYFAWVDMGKVLPDVEDLPLFFANNAGVLLEGGDGLFVDNAKGYIRLNLAMPRATIRTGLERMAEAIRKHNGK</sequence>
<dbReference type="EC" id="4.4.1.13" evidence="2"/>
<feature type="domain" description="Aminotransferase class I/classII large" evidence="6">
    <location>
        <begin position="50"/>
        <end position="393"/>
    </location>
</feature>
<comment type="similarity">
    <text evidence="5">Belongs to the class-II pyridoxal-phosphate-dependent aminotransferase family. MalY/PatB cystathionine beta-lyase subfamily.</text>
</comment>
<dbReference type="PANTHER" id="PTHR43525:SF1">
    <property type="entry name" value="PROTEIN MALY"/>
    <property type="match status" value="1"/>
</dbReference>
<dbReference type="Gene3D" id="3.40.640.10">
    <property type="entry name" value="Type I PLP-dependent aspartate aminotransferase-like (Major domain)"/>
    <property type="match status" value="1"/>
</dbReference>
<dbReference type="InterPro" id="IPR015421">
    <property type="entry name" value="PyrdxlP-dep_Trfase_major"/>
</dbReference>
<dbReference type="InterPro" id="IPR051798">
    <property type="entry name" value="Class-II_PLP-Dep_Aminotrans"/>
</dbReference>
<reference evidence="7" key="1">
    <citation type="submission" date="2020-10" db="EMBL/GenBank/DDBJ databases">
        <authorList>
            <person name="Gilroy R."/>
        </authorList>
    </citation>
    <scope>NUCLEOTIDE SEQUENCE</scope>
    <source>
        <strain evidence="7">11300</strain>
    </source>
</reference>
<dbReference type="CDD" id="cd00609">
    <property type="entry name" value="AAT_like"/>
    <property type="match status" value="1"/>
</dbReference>
<evidence type="ECO:0000256" key="5">
    <source>
        <dbReference type="ARBA" id="ARBA00037974"/>
    </source>
</evidence>
<dbReference type="InterPro" id="IPR015424">
    <property type="entry name" value="PyrdxlP-dep_Trfase"/>
</dbReference>
<evidence type="ECO:0000313" key="8">
    <source>
        <dbReference type="Proteomes" id="UP000824091"/>
    </source>
</evidence>
<name>A0A9D1L9I2_9FIRM</name>
<keyword evidence="4 7" id="KW-0456">Lyase</keyword>
<evidence type="ECO:0000256" key="2">
    <source>
        <dbReference type="ARBA" id="ARBA00012224"/>
    </source>
</evidence>
<dbReference type="Gene3D" id="3.90.1150.10">
    <property type="entry name" value="Aspartate Aminotransferase, domain 1"/>
    <property type="match status" value="1"/>
</dbReference>